<reference evidence="1" key="1">
    <citation type="journal article" date="2023" name="IMA Fungus">
        <title>Comparative genomic study of the Penicillium genus elucidates a diverse pangenome and 15 lateral gene transfer events.</title>
        <authorList>
            <person name="Petersen C."/>
            <person name="Sorensen T."/>
            <person name="Nielsen M.R."/>
            <person name="Sondergaard T.E."/>
            <person name="Sorensen J.L."/>
            <person name="Fitzpatrick D.A."/>
            <person name="Frisvad J.C."/>
            <person name="Nielsen K.L."/>
        </authorList>
    </citation>
    <scope>NUCLEOTIDE SEQUENCE</scope>
    <source>
        <strain evidence="1">IBT 17514</strain>
    </source>
</reference>
<proteinExistence type="predicted"/>
<dbReference type="EMBL" id="JAQJAN010000002">
    <property type="protein sequence ID" value="KAJ5738017.1"/>
    <property type="molecule type" value="Genomic_DNA"/>
</dbReference>
<evidence type="ECO:0000313" key="2">
    <source>
        <dbReference type="Proteomes" id="UP001215712"/>
    </source>
</evidence>
<accession>A0AAD6MZL7</accession>
<gene>
    <name evidence="1" type="ORF">N7493_001172</name>
</gene>
<protein>
    <submittedName>
        <fullName evidence="1">Uncharacterized protein</fullName>
    </submittedName>
</protein>
<name>A0AAD6MZL7_9EURO</name>
<organism evidence="1 2">
    <name type="scientific">Penicillium malachiteum</name>
    <dbReference type="NCBI Taxonomy" id="1324776"/>
    <lineage>
        <taxon>Eukaryota</taxon>
        <taxon>Fungi</taxon>
        <taxon>Dikarya</taxon>
        <taxon>Ascomycota</taxon>
        <taxon>Pezizomycotina</taxon>
        <taxon>Eurotiomycetes</taxon>
        <taxon>Eurotiomycetidae</taxon>
        <taxon>Eurotiales</taxon>
        <taxon>Aspergillaceae</taxon>
        <taxon>Penicillium</taxon>
    </lineage>
</organism>
<dbReference type="AlphaFoldDB" id="A0AAD6MZL7"/>
<keyword evidence="2" id="KW-1185">Reference proteome</keyword>
<evidence type="ECO:0000313" key="1">
    <source>
        <dbReference type="EMBL" id="KAJ5738017.1"/>
    </source>
</evidence>
<sequence length="538" mass="60377">MVSMKLTSPNTKIPSERLFLPTRDSFRCGRIPIAVSASVSGYAQARTLLPDQTRASWEAVMETGVSKLASVFKDVEQPSACESKVIAKVVLSDDPQAWRGSQHMAGRILPSKGYGLSRTSDAVIDIMRIRDLPPPLLTNGALFGTRFTNFLIAAYDSKVLYSNYCTDMGFFYEHGYHKVFPEYEEIVHYALKDSHAMETIGGKERRMAADIGLRYTRTKIGLEEKNKSNLANKTASLNRSEALLLNFCECGIWGMAADCIARGADIGGLVNDFAFSSPGEDAIDVGSDIHNSELFNSFLNTSDITESGIVTEEALRRVYDAYEHSAANMFTTRWSDPGTRMCATLFSWHIQSQRHHLLRRAVLGYCKVRPDRPEQREADFDEVFDESFHTTRFSRPLVGACNGEVICDQVTERLLSFHNDPLLENLWFHLSTGPFEYAIAGVVDDAKEDELAEGLRIAMARAYSYGLVDELSWLLAHSNQHAWQVNYLFEAAMFGSILDDGALKGKLDRLEYVQLRIIMELDITNTLDLEYYKSLFSA</sequence>
<comment type="caution">
    <text evidence="1">The sequence shown here is derived from an EMBL/GenBank/DDBJ whole genome shotgun (WGS) entry which is preliminary data.</text>
</comment>
<reference evidence="1" key="2">
    <citation type="submission" date="2023-01" db="EMBL/GenBank/DDBJ databases">
        <authorList>
            <person name="Petersen C."/>
        </authorList>
    </citation>
    <scope>NUCLEOTIDE SEQUENCE</scope>
    <source>
        <strain evidence="1">IBT 17514</strain>
    </source>
</reference>
<dbReference type="Proteomes" id="UP001215712">
    <property type="component" value="Unassembled WGS sequence"/>
</dbReference>